<proteinExistence type="predicted"/>
<reference evidence="3" key="1">
    <citation type="journal article" date="2022" name="Int. J. Mol. Sci.">
        <title>Draft Genome of Tanacetum Coccineum: Genomic Comparison of Closely Related Tanacetum-Family Plants.</title>
        <authorList>
            <person name="Yamashiro T."/>
            <person name="Shiraishi A."/>
            <person name="Nakayama K."/>
            <person name="Satake H."/>
        </authorList>
    </citation>
    <scope>NUCLEOTIDE SEQUENCE</scope>
</reference>
<dbReference type="EMBL" id="BQNB010017771">
    <property type="protein sequence ID" value="GJT67039.1"/>
    <property type="molecule type" value="Genomic_DNA"/>
</dbReference>
<dbReference type="PANTHER" id="PTHR33223:SF11">
    <property type="entry name" value="ELEMENT PROTEIN, PUTATIVE-RELATED"/>
    <property type="match status" value="1"/>
</dbReference>
<keyword evidence="3" id="KW-0695">RNA-directed DNA polymerase</keyword>
<gene>
    <name evidence="3" type="ORF">Tco_1018519</name>
</gene>
<evidence type="ECO:0000313" key="3">
    <source>
        <dbReference type="EMBL" id="GJT67039.1"/>
    </source>
</evidence>
<keyword evidence="4" id="KW-1185">Reference proteome</keyword>
<name>A0ABQ5FVM6_9ASTR</name>
<dbReference type="PANTHER" id="PTHR33223">
    <property type="entry name" value="CCHC-TYPE DOMAIN-CONTAINING PROTEIN"/>
    <property type="match status" value="1"/>
</dbReference>
<keyword evidence="3" id="KW-0548">Nucleotidyltransferase</keyword>
<dbReference type="InterPro" id="IPR005162">
    <property type="entry name" value="Retrotrans_gag_dom"/>
</dbReference>
<evidence type="ECO:0000259" key="2">
    <source>
        <dbReference type="Pfam" id="PF03732"/>
    </source>
</evidence>
<feature type="compositionally biased region" description="Low complexity" evidence="1">
    <location>
        <begin position="1"/>
        <end position="15"/>
    </location>
</feature>
<comment type="caution">
    <text evidence="3">The sequence shown here is derived from an EMBL/GenBank/DDBJ whole genome shotgun (WGS) entry which is preliminary data.</text>
</comment>
<organism evidence="3 4">
    <name type="scientific">Tanacetum coccineum</name>
    <dbReference type="NCBI Taxonomy" id="301880"/>
    <lineage>
        <taxon>Eukaryota</taxon>
        <taxon>Viridiplantae</taxon>
        <taxon>Streptophyta</taxon>
        <taxon>Embryophyta</taxon>
        <taxon>Tracheophyta</taxon>
        <taxon>Spermatophyta</taxon>
        <taxon>Magnoliopsida</taxon>
        <taxon>eudicotyledons</taxon>
        <taxon>Gunneridae</taxon>
        <taxon>Pentapetalae</taxon>
        <taxon>asterids</taxon>
        <taxon>campanulids</taxon>
        <taxon>Asterales</taxon>
        <taxon>Asteraceae</taxon>
        <taxon>Asteroideae</taxon>
        <taxon>Anthemideae</taxon>
        <taxon>Anthemidinae</taxon>
        <taxon>Tanacetum</taxon>
    </lineage>
</organism>
<feature type="domain" description="Retrotransposon gag" evidence="2">
    <location>
        <begin position="123"/>
        <end position="216"/>
    </location>
</feature>
<feature type="compositionally biased region" description="Basic residues" evidence="1">
    <location>
        <begin position="16"/>
        <end position="25"/>
    </location>
</feature>
<dbReference type="GO" id="GO:0003964">
    <property type="term" value="F:RNA-directed DNA polymerase activity"/>
    <property type="evidence" value="ECO:0007669"/>
    <property type="project" value="UniProtKB-KW"/>
</dbReference>
<evidence type="ECO:0000313" key="4">
    <source>
        <dbReference type="Proteomes" id="UP001151760"/>
    </source>
</evidence>
<dbReference type="Proteomes" id="UP001151760">
    <property type="component" value="Unassembled WGS sequence"/>
</dbReference>
<evidence type="ECO:0000256" key="1">
    <source>
        <dbReference type="SAM" id="MobiDB-lite"/>
    </source>
</evidence>
<reference evidence="3" key="2">
    <citation type="submission" date="2022-01" db="EMBL/GenBank/DDBJ databases">
        <authorList>
            <person name="Yamashiro T."/>
            <person name="Shiraishi A."/>
            <person name="Satake H."/>
            <person name="Nakayama K."/>
        </authorList>
    </citation>
    <scope>NUCLEOTIDE SEQUENCE</scope>
</reference>
<feature type="region of interest" description="Disordered" evidence="1">
    <location>
        <begin position="1"/>
        <end position="32"/>
    </location>
</feature>
<keyword evidence="3" id="KW-0808">Transferase</keyword>
<protein>
    <submittedName>
        <fullName evidence="3">Reverse transcriptase domain-containing protein</fullName>
    </submittedName>
</protein>
<sequence length="280" mass="31747">MRTRSSGPVVEPSSSPRRRRNKKRSQQQVDPTIVEKPVVTMADTRTMAELLRVPTEGNAEAIVVPPIPAEHFELKHSLLNLVTSKQYFSFEKEDPHAHIRWFNKITSTMKYKDVPDSAIKLMLFPFSIDGPAWIWLEKEPPRSITTWDDLVSKFINKFFPPSKTTNLRNEISNFPQRFDKPFHETWDRFKDLLYACSHHGFTELHQLDTFYNSLNPTDQDSLNSAAGVSTNTSTSGLSPDVAALTDAVKDLLLKNTTRPPASVKAVEESCVTCGGPHPYY</sequence>
<dbReference type="Pfam" id="PF03732">
    <property type="entry name" value="Retrotrans_gag"/>
    <property type="match status" value="1"/>
</dbReference>
<accession>A0ABQ5FVM6</accession>